<dbReference type="PANTHER" id="PTHR10361:SF28">
    <property type="entry name" value="P3 PROTEIN-RELATED"/>
    <property type="match status" value="1"/>
</dbReference>
<dbReference type="InterPro" id="IPR004710">
    <property type="entry name" value="Bilac:Na_transpt"/>
</dbReference>
<keyword evidence="4 5" id="KW-0472">Membrane</keyword>
<evidence type="ECO:0000256" key="5">
    <source>
        <dbReference type="SAM" id="Phobius"/>
    </source>
</evidence>
<keyword evidence="2 5" id="KW-0812">Transmembrane</keyword>
<comment type="subcellular location">
    <subcellularLocation>
        <location evidence="1">Membrane</location>
        <topology evidence="1">Multi-pass membrane protein</topology>
    </subcellularLocation>
</comment>
<evidence type="ECO:0000256" key="3">
    <source>
        <dbReference type="ARBA" id="ARBA00022989"/>
    </source>
</evidence>
<evidence type="ECO:0000256" key="4">
    <source>
        <dbReference type="ARBA" id="ARBA00023136"/>
    </source>
</evidence>
<dbReference type="PANTHER" id="PTHR10361">
    <property type="entry name" value="SODIUM-BILE ACID COTRANSPORTER"/>
    <property type="match status" value="1"/>
</dbReference>
<feature type="transmembrane region" description="Helical" evidence="5">
    <location>
        <begin position="291"/>
        <end position="309"/>
    </location>
</feature>
<feature type="transmembrane region" description="Helical" evidence="5">
    <location>
        <begin position="36"/>
        <end position="57"/>
    </location>
</feature>
<evidence type="ECO:0000256" key="2">
    <source>
        <dbReference type="ARBA" id="ARBA00022692"/>
    </source>
</evidence>
<dbReference type="AlphaFoldDB" id="A0A644YH36"/>
<evidence type="ECO:0000256" key="1">
    <source>
        <dbReference type="ARBA" id="ARBA00004141"/>
    </source>
</evidence>
<feature type="transmembrane region" description="Helical" evidence="5">
    <location>
        <begin position="164"/>
        <end position="182"/>
    </location>
</feature>
<keyword evidence="3 5" id="KW-1133">Transmembrane helix</keyword>
<feature type="transmembrane region" description="Helical" evidence="5">
    <location>
        <begin position="69"/>
        <end position="93"/>
    </location>
</feature>
<dbReference type="InterPro" id="IPR038770">
    <property type="entry name" value="Na+/solute_symporter_sf"/>
</dbReference>
<feature type="transmembrane region" description="Helical" evidence="5">
    <location>
        <begin position="99"/>
        <end position="119"/>
    </location>
</feature>
<dbReference type="EMBL" id="VSSQ01004934">
    <property type="protein sequence ID" value="MPM27211.1"/>
    <property type="molecule type" value="Genomic_DNA"/>
</dbReference>
<evidence type="ECO:0000313" key="6">
    <source>
        <dbReference type="EMBL" id="MPM27211.1"/>
    </source>
</evidence>
<organism evidence="6">
    <name type="scientific">bioreactor metagenome</name>
    <dbReference type="NCBI Taxonomy" id="1076179"/>
    <lineage>
        <taxon>unclassified sequences</taxon>
        <taxon>metagenomes</taxon>
        <taxon>ecological metagenomes</taxon>
    </lineage>
</organism>
<proteinExistence type="predicted"/>
<dbReference type="Pfam" id="PF01758">
    <property type="entry name" value="SBF"/>
    <property type="match status" value="1"/>
</dbReference>
<feature type="transmembrane region" description="Helical" evidence="5">
    <location>
        <begin position="12"/>
        <end position="30"/>
    </location>
</feature>
<dbReference type="GO" id="GO:0016020">
    <property type="term" value="C:membrane"/>
    <property type="evidence" value="ECO:0007669"/>
    <property type="project" value="UniProtKB-SubCell"/>
</dbReference>
<reference evidence="6" key="1">
    <citation type="submission" date="2019-08" db="EMBL/GenBank/DDBJ databases">
        <authorList>
            <person name="Kucharzyk K."/>
            <person name="Murdoch R.W."/>
            <person name="Higgins S."/>
            <person name="Loffler F."/>
        </authorList>
    </citation>
    <scope>NUCLEOTIDE SEQUENCE</scope>
</reference>
<feature type="transmembrane region" description="Helical" evidence="5">
    <location>
        <begin position="203"/>
        <end position="220"/>
    </location>
</feature>
<dbReference type="Gene3D" id="1.20.1530.20">
    <property type="match status" value="1"/>
</dbReference>
<comment type="caution">
    <text evidence="6">The sequence shown here is derived from an EMBL/GenBank/DDBJ whole genome shotgun (WGS) entry which is preliminary data.</text>
</comment>
<accession>A0A644YH36</accession>
<feature type="transmembrane region" description="Helical" evidence="5">
    <location>
        <begin position="126"/>
        <end position="144"/>
    </location>
</feature>
<evidence type="ECO:0008006" key="7">
    <source>
        <dbReference type="Google" id="ProtNLM"/>
    </source>
</evidence>
<name>A0A644YH36_9ZZZZ</name>
<dbReference type="InterPro" id="IPR002657">
    <property type="entry name" value="BilAc:Na_symport/Acr3"/>
</dbReference>
<protein>
    <recommendedName>
        <fullName evidence="7">Pantothenates transporter PanS</fullName>
    </recommendedName>
</protein>
<feature type="transmembrane region" description="Helical" evidence="5">
    <location>
        <begin position="226"/>
        <end position="248"/>
    </location>
</feature>
<gene>
    <name evidence="6" type="ORF">SDC9_73721</name>
</gene>
<sequence>MEKLQRIDQFLSDKIIWFTIICLLLGVFFYDPLSNLVPITPVLFAMMTFINTLGCSFRQIGHVVTHPVSVLVLLAMLHVVLPVLCLGLCTLLFSDTPLFTIGLVLNFVLPTGVASLMWVTIGRGDLPLCLSAVLLDTLLAPLIVPLSMKLLVGSMVEMDATGMMKNLLFMVALPAFLSLLCHRIRGGQAAEHWKPRLSPFAKLLMFLIIISNATGVAPFLKAFTPTLLLVILVLVGLCVFAYLLGWFVSHRLMHLDFPSCETMTINTGLRNISAGAVLATQYFPADVLFPVAFAPIFTQIMLALSVKLLRRTKAGQADQAAYDAEHAAPRNSKSD</sequence>